<dbReference type="Gene3D" id="1.10.3210.50">
    <property type="match status" value="1"/>
</dbReference>
<dbReference type="Pfam" id="PF01966">
    <property type="entry name" value="HD"/>
    <property type="match status" value="1"/>
</dbReference>
<dbReference type="SMART" id="SM00471">
    <property type="entry name" value="HDc"/>
    <property type="match status" value="1"/>
</dbReference>
<dbReference type="RefSeq" id="WP_017014990.1">
    <property type="nucleotide sequence ID" value="NZ_AJYG02000063.1"/>
</dbReference>
<dbReference type="PANTHER" id="PTHR33594">
    <property type="entry name" value="SUPERFAMILY HYDROLASE, PUTATIVE (AFU_ORTHOLOGUE AFUA_1G03035)-RELATED"/>
    <property type="match status" value="1"/>
</dbReference>
<dbReference type="EMBL" id="JBGONM010000014">
    <property type="protein sequence ID" value="MEZ8081001.1"/>
    <property type="molecule type" value="Genomic_DNA"/>
</dbReference>
<reference evidence="2 3" key="1">
    <citation type="submission" date="2024-06" db="EMBL/GenBank/DDBJ databases">
        <authorList>
            <person name="Steensen K."/>
            <person name="Seneca J."/>
            <person name="Bartlau N."/>
            <person name="Yu A.X."/>
            <person name="Polz M.F."/>
        </authorList>
    </citation>
    <scope>NUCLEOTIDE SEQUENCE [LARGE SCALE GENOMIC DNA]</scope>
    <source>
        <strain evidence="2 3">1F260</strain>
    </source>
</reference>
<proteinExistence type="predicted"/>
<sequence length="228" mass="25491">MSSQTIQSLANMILDKSKVLTPEREAAFLAFIEQEMTQDLAHDLQHVLRVVKTAKQLCKEEGGKPEIVIPAAYLHDCFSFGKGHPKRRQSSLHAADKAQAFLENIGYPKQYLTGIHHAIVAHSFSANVETSTLEAKIVQDADRLDALGAVGVARCLQVNVTLNRPFYSPDDPFCETREPDDGEFTLDHFYTKLLKLENTMKTAAAQKEAKRRTVFMQSYLAQLAEEIA</sequence>
<evidence type="ECO:0000259" key="1">
    <source>
        <dbReference type="PROSITE" id="PS51831"/>
    </source>
</evidence>
<gene>
    <name evidence="2" type="ORF">ACED35_07725</name>
</gene>
<organism evidence="2 3">
    <name type="scientific">Enterovibrio norvegicus</name>
    <dbReference type="NCBI Taxonomy" id="188144"/>
    <lineage>
        <taxon>Bacteria</taxon>
        <taxon>Pseudomonadati</taxon>
        <taxon>Pseudomonadota</taxon>
        <taxon>Gammaproteobacteria</taxon>
        <taxon>Vibrionales</taxon>
        <taxon>Vibrionaceae</taxon>
        <taxon>Enterovibrio</taxon>
    </lineage>
</organism>
<dbReference type="SUPFAM" id="SSF109604">
    <property type="entry name" value="HD-domain/PDEase-like"/>
    <property type="match status" value="1"/>
</dbReference>
<dbReference type="InterPro" id="IPR006674">
    <property type="entry name" value="HD_domain"/>
</dbReference>
<dbReference type="Proteomes" id="UP001569154">
    <property type="component" value="Unassembled WGS sequence"/>
</dbReference>
<comment type="caution">
    <text evidence="2">The sequence shown here is derived from an EMBL/GenBank/DDBJ whole genome shotgun (WGS) entry which is preliminary data.</text>
</comment>
<protein>
    <submittedName>
        <fullName evidence="2">HD domain-containing protein</fullName>
    </submittedName>
</protein>
<dbReference type="PANTHER" id="PTHR33594:SF1">
    <property type="entry name" value="HD_PDEASE DOMAIN-CONTAINING PROTEIN"/>
    <property type="match status" value="1"/>
</dbReference>
<dbReference type="PROSITE" id="PS51831">
    <property type="entry name" value="HD"/>
    <property type="match status" value="1"/>
</dbReference>
<dbReference type="InterPro" id="IPR003607">
    <property type="entry name" value="HD/PDEase_dom"/>
</dbReference>
<feature type="domain" description="HD" evidence="1">
    <location>
        <begin position="43"/>
        <end position="147"/>
    </location>
</feature>
<evidence type="ECO:0000313" key="2">
    <source>
        <dbReference type="EMBL" id="MEZ8081001.1"/>
    </source>
</evidence>
<evidence type="ECO:0000313" key="3">
    <source>
        <dbReference type="Proteomes" id="UP001569154"/>
    </source>
</evidence>
<name>A0ABV4KZW4_9GAMM</name>
<accession>A0ABV4KZW4</accession>
<keyword evidence="3" id="KW-1185">Reference proteome</keyword>
<dbReference type="CDD" id="cd00077">
    <property type="entry name" value="HDc"/>
    <property type="match status" value="1"/>
</dbReference>